<dbReference type="Proteomes" id="UP000298061">
    <property type="component" value="Unassembled WGS sequence"/>
</dbReference>
<dbReference type="OrthoDB" id="27483at2759"/>
<accession>A0A4Z0A3L7</accession>
<reference evidence="1 2" key="1">
    <citation type="submission" date="2019-02" db="EMBL/GenBank/DDBJ databases">
        <title>Genome sequencing of the rare red list fungi Hericium alpestre (H. flagellum).</title>
        <authorList>
            <person name="Buettner E."/>
            <person name="Kellner H."/>
        </authorList>
    </citation>
    <scope>NUCLEOTIDE SEQUENCE [LARGE SCALE GENOMIC DNA]</scope>
    <source>
        <strain evidence="1 2">DSM 108284</strain>
    </source>
</reference>
<dbReference type="EMBL" id="SFCI01000256">
    <property type="protein sequence ID" value="TFY81050.1"/>
    <property type="molecule type" value="Genomic_DNA"/>
</dbReference>
<dbReference type="STRING" id="135208.A0A4Z0A3L7"/>
<comment type="caution">
    <text evidence="1">The sequence shown here is derived from an EMBL/GenBank/DDBJ whole genome shotgun (WGS) entry which is preliminary data.</text>
</comment>
<gene>
    <name evidence="1" type="ORF">EWM64_g2967</name>
</gene>
<dbReference type="AlphaFoldDB" id="A0A4Z0A3L7"/>
<evidence type="ECO:0000313" key="2">
    <source>
        <dbReference type="Proteomes" id="UP000298061"/>
    </source>
</evidence>
<protein>
    <submittedName>
        <fullName evidence="1">Uncharacterized protein</fullName>
    </submittedName>
</protein>
<feature type="non-terminal residue" evidence="1">
    <location>
        <position position="1"/>
    </location>
</feature>
<organism evidence="1 2">
    <name type="scientific">Hericium alpestre</name>
    <dbReference type="NCBI Taxonomy" id="135208"/>
    <lineage>
        <taxon>Eukaryota</taxon>
        <taxon>Fungi</taxon>
        <taxon>Dikarya</taxon>
        <taxon>Basidiomycota</taxon>
        <taxon>Agaricomycotina</taxon>
        <taxon>Agaricomycetes</taxon>
        <taxon>Russulales</taxon>
        <taxon>Hericiaceae</taxon>
        <taxon>Hericium</taxon>
    </lineage>
</organism>
<evidence type="ECO:0000313" key="1">
    <source>
        <dbReference type="EMBL" id="TFY81050.1"/>
    </source>
</evidence>
<keyword evidence="2" id="KW-1185">Reference proteome</keyword>
<name>A0A4Z0A3L7_9AGAM</name>
<sequence>HEVSMVNSGHRVTLTYNLYWDDIAEPGATVKAPTAVPANEALFRDALAKLLRDPTFLPDGGRFGFGLCHVYPIKDSINHVHKLLKGSDAVVWRICQRFGMRPKIFLVYEGSADYGVEERVILSDLPSFGNGDDGMEYENLIDRLKEQHKAIVIGRRKTSTRNRDEDEADMTMNMDDDVHYVNWVTEPKSKTAHKEAYIAMGNQAYLDCAYGSVCLLVQCRSWEKRANTNYC</sequence>
<proteinExistence type="predicted"/>